<dbReference type="InterPro" id="IPR002885">
    <property type="entry name" value="PPR_rpt"/>
</dbReference>
<feature type="repeat" description="PPR" evidence="3">
    <location>
        <begin position="429"/>
        <end position="463"/>
    </location>
</feature>
<feature type="repeat" description="PPR" evidence="3">
    <location>
        <begin position="394"/>
        <end position="428"/>
    </location>
</feature>
<evidence type="ECO:0000313" key="5">
    <source>
        <dbReference type="Proteomes" id="UP000326939"/>
    </source>
</evidence>
<dbReference type="SUPFAM" id="SSF81901">
    <property type="entry name" value="HCP-like"/>
    <property type="match status" value="1"/>
</dbReference>
<comment type="caution">
    <text evidence="4">The sequence shown here is derived from an EMBL/GenBank/DDBJ whole genome shotgun (WGS) entry which is preliminary data.</text>
</comment>
<reference evidence="5" key="1">
    <citation type="journal article" date="2019" name="Gigascience">
        <title>De novo genome assembly of the endangered Acer yangbiense, a plant species with extremely small populations endemic to Yunnan Province, China.</title>
        <authorList>
            <person name="Yang J."/>
            <person name="Wariss H.M."/>
            <person name="Tao L."/>
            <person name="Zhang R."/>
            <person name="Yun Q."/>
            <person name="Hollingsworth P."/>
            <person name="Dao Z."/>
            <person name="Luo G."/>
            <person name="Guo H."/>
            <person name="Ma Y."/>
            <person name="Sun W."/>
        </authorList>
    </citation>
    <scope>NUCLEOTIDE SEQUENCE [LARGE SCALE GENOMIC DNA]</scope>
    <source>
        <strain evidence="5">cv. br00</strain>
    </source>
</reference>
<keyword evidence="2" id="KW-0677">Repeat</keyword>
<keyword evidence="5" id="KW-1185">Reference proteome</keyword>
<evidence type="ECO:0000313" key="4">
    <source>
        <dbReference type="EMBL" id="KAB5526786.1"/>
    </source>
</evidence>
<dbReference type="Pfam" id="PF01535">
    <property type="entry name" value="PPR"/>
    <property type="match status" value="3"/>
</dbReference>
<comment type="similarity">
    <text evidence="1">Belongs to the PPR family. P subfamily.</text>
</comment>
<evidence type="ECO:0000256" key="3">
    <source>
        <dbReference type="PROSITE-ProRule" id="PRU00708"/>
    </source>
</evidence>
<dbReference type="EMBL" id="VDCV01000014">
    <property type="protein sequence ID" value="KAB5526786.1"/>
    <property type="molecule type" value="Genomic_DNA"/>
</dbReference>
<feature type="repeat" description="PPR" evidence="3">
    <location>
        <begin position="464"/>
        <end position="498"/>
    </location>
</feature>
<feature type="repeat" description="PPR" evidence="3">
    <location>
        <begin position="543"/>
        <end position="577"/>
    </location>
</feature>
<dbReference type="PANTHER" id="PTHR47938:SF7">
    <property type="entry name" value="PENTACOTRIPEPTIDE-REPEAT REGION OF PRORP DOMAIN-CONTAINING PROTEIN"/>
    <property type="match status" value="1"/>
</dbReference>
<gene>
    <name evidence="4" type="ORF">DKX38_020633</name>
</gene>
<protein>
    <submittedName>
        <fullName evidence="4">Uncharacterized protein</fullName>
    </submittedName>
</protein>
<name>A0A5N5K7G1_9ROSI</name>
<evidence type="ECO:0000256" key="2">
    <source>
        <dbReference type="ARBA" id="ARBA00022737"/>
    </source>
</evidence>
<dbReference type="Proteomes" id="UP000326939">
    <property type="component" value="Chromosome 14"/>
</dbReference>
<proteinExistence type="inferred from homology"/>
<dbReference type="InterPro" id="IPR011990">
    <property type="entry name" value="TPR-like_helical_dom_sf"/>
</dbReference>
<accession>A0A5N5K7G1</accession>
<sequence>MLRHSPIPSPSPLLSSLRKSIHWKPRHESNLPRPELHDRISRLLILRRFDALEKLNFHFSDSLVDSILVKLKLNPEACLNFFQLATKQPNFTPDVKSYCKLVHILSRARMYDETRSYLNELACLCKNNYTSFLVFDELVRIYKDFKFSPLVFDMILKVYTEKGMVKNALHVFDNMGKYCRKPSLRSCNSLLSNLAKRGESYTAILVYDQMRRLDIVPDVFTRAIMVNAYCKAGKLERAAEFVKEMEKLGFELNVVSYNSLVDGYVSLGDVEGAKGVLKFMSERGVMRNKVTFTLLIKGYCKQCKVEEAEKVLREMEKEEGVVVDEYAYGALIDGYCKVGKMDDAIRVRDEMLKVGLKMNLFVCNSLINGYCKTGQVHEGERLLMRMRKWDLKPDSYSYCTLLDGYCRDGLSSKAFNVCDQMLRKGIEPTVVTYNTLLKGLCHVGGYKDALRLWHLMLQRGITPNEVGYCTLLDGLFKMGDFSRALILWDDILARGLLAEMYTKGLSPNVVTYGALIAGWCDQGRLDKAFGAYFEMIEKGFAPNVIICSKIVSSLYRCGRIDEANMLLQKMVDFDLVLDHRCMEDFQNDDIRKLDCRKIADTLDESDVEEAMRLLNEMKASNVDQTIATFSELVEDCIQHGDVKKMSKLHNMMHMACPSAGVTSHKQMGLSELSNAKEMLDAYTISEAAFCNPSVLYCFMVPNVACSDHLGQLTGGPLLIEETGKIVLSGSFNAAGWRQILPRLVNISVVLKETGNPPLMYYDVTDIFIMKSSGMDTMKVYFLSKVDGSKSAVNEASLCNKETPAVSSLCAMAYQKNSSMKFTLYLLKRRRYLYEISMLPCTEYDSSSSYTHKTSL</sequence>
<feature type="repeat" description="PPR" evidence="3">
    <location>
        <begin position="183"/>
        <end position="217"/>
    </location>
</feature>
<dbReference type="Gene3D" id="1.25.40.10">
    <property type="entry name" value="Tetratricopeptide repeat domain"/>
    <property type="match status" value="6"/>
</dbReference>
<dbReference type="AlphaFoldDB" id="A0A5N5K7G1"/>
<dbReference type="Pfam" id="PF13041">
    <property type="entry name" value="PPR_2"/>
    <property type="match status" value="4"/>
</dbReference>
<dbReference type="NCBIfam" id="TIGR00756">
    <property type="entry name" value="PPR"/>
    <property type="match status" value="9"/>
</dbReference>
<feature type="repeat" description="PPR" evidence="3">
    <location>
        <begin position="508"/>
        <end position="542"/>
    </location>
</feature>
<feature type="repeat" description="PPR" evidence="3">
    <location>
        <begin position="218"/>
        <end position="252"/>
    </location>
</feature>
<dbReference type="Pfam" id="PF12854">
    <property type="entry name" value="PPR_1"/>
    <property type="match status" value="1"/>
</dbReference>
<evidence type="ECO:0000256" key="1">
    <source>
        <dbReference type="ARBA" id="ARBA00007626"/>
    </source>
</evidence>
<dbReference type="GO" id="GO:0003729">
    <property type="term" value="F:mRNA binding"/>
    <property type="evidence" value="ECO:0007669"/>
    <property type="project" value="TreeGrafter"/>
</dbReference>
<dbReference type="PROSITE" id="PS51375">
    <property type="entry name" value="PPR"/>
    <property type="match status" value="11"/>
</dbReference>
<dbReference type="PANTHER" id="PTHR47938">
    <property type="entry name" value="RESPIRATORY COMPLEX I CHAPERONE (CIA84), PUTATIVE (AFU_ORTHOLOGUE AFUA_2G06020)-RELATED"/>
    <property type="match status" value="1"/>
</dbReference>
<feature type="repeat" description="PPR" evidence="3">
    <location>
        <begin position="359"/>
        <end position="393"/>
    </location>
</feature>
<feature type="repeat" description="PPR" evidence="3">
    <location>
        <begin position="288"/>
        <end position="322"/>
    </location>
</feature>
<feature type="repeat" description="PPR" evidence="3">
    <location>
        <begin position="253"/>
        <end position="287"/>
    </location>
</feature>
<organism evidence="4 5">
    <name type="scientific">Salix brachista</name>
    <dbReference type="NCBI Taxonomy" id="2182728"/>
    <lineage>
        <taxon>Eukaryota</taxon>
        <taxon>Viridiplantae</taxon>
        <taxon>Streptophyta</taxon>
        <taxon>Embryophyta</taxon>
        <taxon>Tracheophyta</taxon>
        <taxon>Spermatophyta</taxon>
        <taxon>Magnoliopsida</taxon>
        <taxon>eudicotyledons</taxon>
        <taxon>Gunneridae</taxon>
        <taxon>Pentapetalae</taxon>
        <taxon>rosids</taxon>
        <taxon>fabids</taxon>
        <taxon>Malpighiales</taxon>
        <taxon>Salicaceae</taxon>
        <taxon>Saliceae</taxon>
        <taxon>Salix</taxon>
    </lineage>
</organism>
<feature type="repeat" description="PPR" evidence="3">
    <location>
        <begin position="324"/>
        <end position="358"/>
    </location>
</feature>